<dbReference type="Pfam" id="PF07727">
    <property type="entry name" value="RVT_2"/>
    <property type="match status" value="1"/>
</dbReference>
<feature type="non-terminal residue" evidence="2">
    <location>
        <position position="263"/>
    </location>
</feature>
<organism evidence="2 3">
    <name type="scientific">Trifolium pratense</name>
    <name type="common">Red clover</name>
    <dbReference type="NCBI Taxonomy" id="57577"/>
    <lineage>
        <taxon>Eukaryota</taxon>
        <taxon>Viridiplantae</taxon>
        <taxon>Streptophyta</taxon>
        <taxon>Embryophyta</taxon>
        <taxon>Tracheophyta</taxon>
        <taxon>Spermatophyta</taxon>
        <taxon>Magnoliopsida</taxon>
        <taxon>eudicotyledons</taxon>
        <taxon>Gunneridae</taxon>
        <taxon>Pentapetalae</taxon>
        <taxon>rosids</taxon>
        <taxon>fabids</taxon>
        <taxon>Fabales</taxon>
        <taxon>Fabaceae</taxon>
        <taxon>Papilionoideae</taxon>
        <taxon>50 kb inversion clade</taxon>
        <taxon>NPAAA clade</taxon>
        <taxon>Hologalegina</taxon>
        <taxon>IRL clade</taxon>
        <taxon>Trifolieae</taxon>
        <taxon>Trifolium</taxon>
    </lineage>
</organism>
<dbReference type="Proteomes" id="UP000236291">
    <property type="component" value="Unassembled WGS sequence"/>
</dbReference>
<dbReference type="CDD" id="cd09272">
    <property type="entry name" value="RNase_HI_RT_Ty1"/>
    <property type="match status" value="1"/>
</dbReference>
<protein>
    <submittedName>
        <fullName evidence="2">Retrovirus-related Pol polyprotein from transposon TNT 1-94</fullName>
    </submittedName>
</protein>
<dbReference type="STRING" id="57577.A0A2K3KDF7"/>
<evidence type="ECO:0000313" key="2">
    <source>
        <dbReference type="EMBL" id="PNX64345.1"/>
    </source>
</evidence>
<sequence length="263" mass="29548">MGFVKSKCDPSLLVHHQQGACTYVLVYVDDILITGSTPHLIKDLIDKLNVKFALKQLGEVDYFLGIQVHHKPSGGLLLHQSKYIKDLLNKTKMENCKPIGSPMVNTCRLSKFGTDTMQDASLYRSTVGALQYATLTRPDIAYSVNKVCQFMPHPLESHWKAVKRILRYLKGTIHYGLLLQPSSSSPPFSLRAYSDADWATDQDDRRSTSGSCIFFGSNLISWGSKKQQLVARSSTEAEYRSMANTTAELLWIQSLLQELQVPF</sequence>
<reference evidence="2 3" key="1">
    <citation type="journal article" date="2014" name="Am. J. Bot.">
        <title>Genome assembly and annotation for red clover (Trifolium pratense; Fabaceae).</title>
        <authorList>
            <person name="Istvanek J."/>
            <person name="Jaros M."/>
            <person name="Krenek A."/>
            <person name="Repkova J."/>
        </authorList>
    </citation>
    <scope>NUCLEOTIDE SEQUENCE [LARGE SCALE GENOMIC DNA]</scope>
    <source>
        <strain evidence="3">cv. Tatra</strain>
        <tissue evidence="2">Young leaves</tissue>
    </source>
</reference>
<accession>A0A2K3KDF7</accession>
<gene>
    <name evidence="2" type="ORF">L195_g053969</name>
</gene>
<dbReference type="AlphaFoldDB" id="A0A2K3KDF7"/>
<dbReference type="InterPro" id="IPR043502">
    <property type="entry name" value="DNA/RNA_pol_sf"/>
</dbReference>
<name>A0A2K3KDF7_TRIPR</name>
<dbReference type="EMBL" id="ASHM01092794">
    <property type="protein sequence ID" value="PNX64345.1"/>
    <property type="molecule type" value="Genomic_DNA"/>
</dbReference>
<evidence type="ECO:0000259" key="1">
    <source>
        <dbReference type="Pfam" id="PF07727"/>
    </source>
</evidence>
<dbReference type="InterPro" id="IPR013103">
    <property type="entry name" value="RVT_2"/>
</dbReference>
<dbReference type="PANTHER" id="PTHR11439:SF455">
    <property type="entry name" value="RLK (RECEPTOR-LIKE PROTEIN KINASE) 8, PUTATIVE-RELATED"/>
    <property type="match status" value="1"/>
</dbReference>
<evidence type="ECO:0000313" key="3">
    <source>
        <dbReference type="Proteomes" id="UP000236291"/>
    </source>
</evidence>
<proteinExistence type="predicted"/>
<dbReference type="PANTHER" id="PTHR11439">
    <property type="entry name" value="GAG-POL-RELATED RETROTRANSPOSON"/>
    <property type="match status" value="1"/>
</dbReference>
<comment type="caution">
    <text evidence="2">The sequence shown here is derived from an EMBL/GenBank/DDBJ whole genome shotgun (WGS) entry which is preliminary data.</text>
</comment>
<reference evidence="2 3" key="2">
    <citation type="journal article" date="2017" name="Front. Plant Sci.">
        <title>Gene Classification and Mining of Molecular Markers Useful in Red Clover (Trifolium pratense) Breeding.</title>
        <authorList>
            <person name="Istvanek J."/>
            <person name="Dluhosova J."/>
            <person name="Dluhos P."/>
            <person name="Patkova L."/>
            <person name="Nedelnik J."/>
            <person name="Repkova J."/>
        </authorList>
    </citation>
    <scope>NUCLEOTIDE SEQUENCE [LARGE SCALE GENOMIC DNA]</scope>
    <source>
        <strain evidence="3">cv. Tatra</strain>
        <tissue evidence="2">Young leaves</tissue>
    </source>
</reference>
<feature type="domain" description="Reverse transcriptase Ty1/copia-type" evidence="1">
    <location>
        <begin position="13"/>
        <end position="104"/>
    </location>
</feature>
<dbReference type="SUPFAM" id="SSF56672">
    <property type="entry name" value="DNA/RNA polymerases"/>
    <property type="match status" value="1"/>
</dbReference>